<dbReference type="Pfam" id="PF00285">
    <property type="entry name" value="Citrate_synt"/>
    <property type="match status" value="1"/>
</dbReference>
<evidence type="ECO:0000256" key="2">
    <source>
        <dbReference type="ARBA" id="ARBA00010566"/>
    </source>
</evidence>
<evidence type="ECO:0000313" key="8">
    <source>
        <dbReference type="Proteomes" id="UP000791080"/>
    </source>
</evidence>
<dbReference type="Gene3D" id="1.10.230.10">
    <property type="entry name" value="Cytochrome P450-Terp, domain 2"/>
    <property type="match status" value="1"/>
</dbReference>
<dbReference type="SUPFAM" id="SSF46955">
    <property type="entry name" value="Putative DNA-binding domain"/>
    <property type="match status" value="1"/>
</dbReference>
<evidence type="ECO:0000256" key="1">
    <source>
        <dbReference type="ARBA" id="ARBA00005163"/>
    </source>
</evidence>
<keyword evidence="8" id="KW-1185">Reference proteome</keyword>
<dbReference type="Proteomes" id="UP000791080">
    <property type="component" value="Unassembled WGS sequence"/>
</dbReference>
<feature type="domain" description="Helix-turn-helix" evidence="6">
    <location>
        <begin position="21"/>
        <end position="70"/>
    </location>
</feature>
<dbReference type="InterPro" id="IPR041657">
    <property type="entry name" value="HTH_17"/>
</dbReference>
<evidence type="ECO:0000256" key="4">
    <source>
        <dbReference type="ARBA" id="ARBA00022679"/>
    </source>
</evidence>
<dbReference type="SUPFAM" id="SSF48256">
    <property type="entry name" value="Citrate synthase"/>
    <property type="match status" value="1"/>
</dbReference>
<evidence type="ECO:0000313" key="7">
    <source>
        <dbReference type="EMBL" id="MCP2334674.1"/>
    </source>
</evidence>
<comment type="pathway">
    <text evidence="1">Carbohydrate metabolism; tricarboxylic acid cycle.</text>
</comment>
<dbReference type="Pfam" id="PF12728">
    <property type="entry name" value="HTH_17"/>
    <property type="match status" value="1"/>
</dbReference>
<dbReference type="PANTHER" id="PTHR11739">
    <property type="entry name" value="CITRATE SYNTHASE"/>
    <property type="match status" value="1"/>
</dbReference>
<keyword evidence="4 5" id="KW-0808">Transferase</keyword>
<dbReference type="InterPro" id="IPR016143">
    <property type="entry name" value="Citrate_synth-like_sm_a-sub"/>
</dbReference>
<protein>
    <recommendedName>
        <fullName evidence="3">citrate synthase (unknown stereospecificity)</fullName>
        <ecNumber evidence="3">2.3.3.16</ecNumber>
    </recommendedName>
</protein>
<accession>A0ABT1JQ76</accession>
<evidence type="ECO:0000256" key="3">
    <source>
        <dbReference type="ARBA" id="ARBA00012972"/>
    </source>
</evidence>
<dbReference type="InterPro" id="IPR009061">
    <property type="entry name" value="DNA-bd_dom_put_sf"/>
</dbReference>
<dbReference type="InterPro" id="IPR002020">
    <property type="entry name" value="Citrate_synthase"/>
</dbReference>
<dbReference type="InterPro" id="IPR036969">
    <property type="entry name" value="Citrate_synthase_sf"/>
</dbReference>
<dbReference type="EC" id="2.3.3.16" evidence="3"/>
<dbReference type="PRINTS" id="PR00143">
    <property type="entry name" value="CITRTSNTHASE"/>
</dbReference>
<comment type="similarity">
    <text evidence="2 5">Belongs to the citrate synthase family.</text>
</comment>
<dbReference type="RefSeq" id="WP_026419203.1">
    <property type="nucleotide sequence ID" value="NZ_AUBJ02000001.1"/>
</dbReference>
<dbReference type="EMBL" id="AUBJ02000001">
    <property type="protein sequence ID" value="MCP2334674.1"/>
    <property type="molecule type" value="Genomic_DNA"/>
</dbReference>
<evidence type="ECO:0000259" key="6">
    <source>
        <dbReference type="Pfam" id="PF12728"/>
    </source>
</evidence>
<comment type="caution">
    <text evidence="7">The sequence shown here is derived from an EMBL/GenBank/DDBJ whole genome shotgun (WGS) entry which is preliminary data.</text>
</comment>
<dbReference type="PROSITE" id="PS00480">
    <property type="entry name" value="CITRATE_SYNTHASE"/>
    <property type="match status" value="1"/>
</dbReference>
<name>A0ABT1JQ76_ACTCY</name>
<sequence>MTGRTGHDANEAGQEGVRHHLTTAQVADRLGVRQETVYAYVSRGLLTSHREPGRRGSRFSVAEVEALASAGRERRTSTGVLERIRTEITLLADDRLRYRGRDAVDLASSCSAEQAARLLWTGNLTDHRPFAAPDELVRAARRADRALPPAARLTDRIRVLLTTVAISDPLRFDLDEGSVTNRTETLVGVLVRALPLVPGASGPSSAALADQLWPRLTAEEPTEEAVDHLRAALVLLADHDLAASTLAARLAASTRGPLYSVVSAGLGAVEGTAHGAASGIAYRFLREALDDTLGALADRLRVESALPGFGHRVYTARDPRAEALLGRLRQSAEGSPRLAQAVDVVDTIADRLRDRPGGFPNIDLALAAMQHGYRMRADAGEAVFAVARIAGWVAHALEEYREPGVRFRPAGVYVGPPPTSDADDDR</sequence>
<evidence type="ECO:0000256" key="5">
    <source>
        <dbReference type="RuleBase" id="RU003406"/>
    </source>
</evidence>
<reference evidence="7 8" key="1">
    <citation type="submission" date="2022-06" db="EMBL/GenBank/DDBJ databases">
        <title>Genomic Encyclopedia of Type Strains, Phase I: the one thousand microbial genomes (KMG-I) project.</title>
        <authorList>
            <person name="Kyrpides N."/>
        </authorList>
    </citation>
    <scope>NUCLEOTIDE SEQUENCE [LARGE SCALE GENOMIC DNA]</scope>
    <source>
        <strain evidence="7 8">DSM 43889</strain>
    </source>
</reference>
<dbReference type="InterPro" id="IPR019810">
    <property type="entry name" value="Citrate_synthase_AS"/>
</dbReference>
<dbReference type="Gene3D" id="1.10.580.10">
    <property type="entry name" value="Citrate Synthase, domain 1"/>
    <property type="match status" value="1"/>
</dbReference>
<organism evidence="7 8">
    <name type="scientific">Actinoalloteichus caeruleus DSM 43889</name>
    <dbReference type="NCBI Taxonomy" id="1120930"/>
    <lineage>
        <taxon>Bacteria</taxon>
        <taxon>Bacillati</taxon>
        <taxon>Actinomycetota</taxon>
        <taxon>Actinomycetes</taxon>
        <taxon>Pseudonocardiales</taxon>
        <taxon>Pseudonocardiaceae</taxon>
        <taxon>Actinoalloteichus</taxon>
        <taxon>Actinoalloteichus cyanogriseus</taxon>
    </lineage>
</organism>
<proteinExistence type="inferred from homology"/>
<gene>
    <name evidence="7" type="ORF">G443_004944</name>
</gene>
<dbReference type="PANTHER" id="PTHR11739:SF4">
    <property type="entry name" value="CITRATE SYNTHASE, PEROXISOMAL"/>
    <property type="match status" value="1"/>
</dbReference>
<dbReference type="InterPro" id="IPR016142">
    <property type="entry name" value="Citrate_synth-like_lrg_a-sub"/>
</dbReference>
<dbReference type="Gene3D" id="1.10.1660.10">
    <property type="match status" value="1"/>
</dbReference>